<dbReference type="InterPro" id="IPR003680">
    <property type="entry name" value="Flavodoxin_fold"/>
</dbReference>
<dbReference type="GO" id="GO:0016652">
    <property type="term" value="F:oxidoreductase activity, acting on NAD(P)H as acceptor"/>
    <property type="evidence" value="ECO:0007669"/>
    <property type="project" value="UniProtKB-UniRule"/>
</dbReference>
<comment type="catalytic activity">
    <reaction evidence="6">
        <text>2 a quinone + NADH + H(+) = 2 a 1,4-benzosemiquinone + NAD(+)</text>
        <dbReference type="Rhea" id="RHEA:65952"/>
        <dbReference type="ChEBI" id="CHEBI:15378"/>
        <dbReference type="ChEBI" id="CHEBI:57540"/>
        <dbReference type="ChEBI" id="CHEBI:57945"/>
        <dbReference type="ChEBI" id="CHEBI:132124"/>
        <dbReference type="ChEBI" id="CHEBI:134225"/>
    </reaction>
</comment>
<dbReference type="Proteomes" id="UP000328092">
    <property type="component" value="Unassembled WGS sequence"/>
</dbReference>
<protein>
    <recommendedName>
        <fullName evidence="6">FMN dependent NADH:quinone oxidoreductase</fullName>
        <ecNumber evidence="6">1.6.5.-</ecNumber>
    </recommendedName>
    <alternativeName>
        <fullName evidence="6">Azo-dye reductase</fullName>
    </alternativeName>
    <alternativeName>
        <fullName evidence="6">FMN-dependent NADH-azo compound oxidoreductase</fullName>
    </alternativeName>
    <alternativeName>
        <fullName evidence="6">FMN-dependent NADH-azoreductase</fullName>
        <ecNumber evidence="6">1.7.1.17</ecNumber>
    </alternativeName>
</protein>
<evidence type="ECO:0000256" key="1">
    <source>
        <dbReference type="ARBA" id="ARBA00022630"/>
    </source>
</evidence>
<feature type="binding site" evidence="6">
    <location>
        <position position="9"/>
    </location>
    <ligand>
        <name>FMN</name>
        <dbReference type="ChEBI" id="CHEBI:58210"/>
    </ligand>
</feature>
<dbReference type="PANTHER" id="PTHR43741:SF4">
    <property type="entry name" value="FMN-DEPENDENT NADH:QUINONE OXIDOREDUCTASE"/>
    <property type="match status" value="1"/>
</dbReference>
<comment type="caution">
    <text evidence="8">The sequence shown here is derived from an EMBL/GenBank/DDBJ whole genome shotgun (WGS) entry which is preliminary data.</text>
</comment>
<comment type="catalytic activity">
    <reaction evidence="5">
        <text>N,N-dimethyl-1,4-phenylenediamine + anthranilate + 2 NAD(+) = 2-(4-dimethylaminophenyl)diazenylbenzoate + 2 NADH + 2 H(+)</text>
        <dbReference type="Rhea" id="RHEA:55872"/>
        <dbReference type="ChEBI" id="CHEBI:15378"/>
        <dbReference type="ChEBI" id="CHEBI:15783"/>
        <dbReference type="ChEBI" id="CHEBI:16567"/>
        <dbReference type="ChEBI" id="CHEBI:57540"/>
        <dbReference type="ChEBI" id="CHEBI:57945"/>
        <dbReference type="ChEBI" id="CHEBI:71579"/>
        <dbReference type="EC" id="1.7.1.17"/>
    </reaction>
    <physiologicalReaction direction="right-to-left" evidence="5">
        <dbReference type="Rhea" id="RHEA:55874"/>
    </physiologicalReaction>
</comment>
<evidence type="ECO:0000256" key="4">
    <source>
        <dbReference type="ARBA" id="ARBA00023027"/>
    </source>
</evidence>
<dbReference type="RefSeq" id="WP_139484217.1">
    <property type="nucleotide sequence ID" value="NZ_CAADFB020000029.1"/>
</dbReference>
<keyword evidence="9" id="KW-1185">Reference proteome</keyword>
<dbReference type="EMBL" id="CAADFC020000024">
    <property type="protein sequence ID" value="VIO75611.1"/>
    <property type="molecule type" value="Genomic_DNA"/>
</dbReference>
<sequence>MKLLHIDSSVLGPHSVSRQVSAAAVERLRQANPGLVVTYRDLTQTPLGHLTGLHLAAGQGAAPDPSVRDDVAAGQLVLEEFLAADTVVIGAPMYNFTIPSQLKVWIDRILVAGKTFKYGPAGVEGLAGSKRVIIAISRGGYYGAGTPMAALEHLETYLRGVFGFIGVTNLEFIPADGIQVGPEHREKAVAGALQAAGSLNAA</sequence>
<comment type="similarity">
    <text evidence="6">Belongs to the azoreductase type 1 family.</text>
</comment>
<dbReference type="Pfam" id="PF02525">
    <property type="entry name" value="Flavodoxin_2"/>
    <property type="match status" value="1"/>
</dbReference>
<gene>
    <name evidence="8" type="primary">azoR1_2</name>
    <name evidence="6" type="synonym">azoR</name>
    <name evidence="8" type="ORF">CI1B_59900</name>
</gene>
<dbReference type="AlphaFoldDB" id="A0A508TMZ5"/>
<dbReference type="InterPro" id="IPR050104">
    <property type="entry name" value="FMN-dep_NADH:Q_OxRdtase_AzoR1"/>
</dbReference>
<comment type="function">
    <text evidence="6">Quinone reductase that provides resistance to thiol-specific stress caused by electrophilic quinones.</text>
</comment>
<proteinExistence type="inferred from homology"/>
<evidence type="ECO:0000313" key="9">
    <source>
        <dbReference type="Proteomes" id="UP000328092"/>
    </source>
</evidence>
<dbReference type="InterPro" id="IPR029039">
    <property type="entry name" value="Flavoprotein-like_sf"/>
</dbReference>
<comment type="function">
    <text evidence="6">Also exhibits azoreductase activity. Catalyzes the reductive cleavage of the azo bond in aromatic azo compounds to the corresponding amines.</text>
</comment>
<evidence type="ECO:0000256" key="5">
    <source>
        <dbReference type="ARBA" id="ARBA00048542"/>
    </source>
</evidence>
<evidence type="ECO:0000256" key="3">
    <source>
        <dbReference type="ARBA" id="ARBA00023002"/>
    </source>
</evidence>
<evidence type="ECO:0000259" key="7">
    <source>
        <dbReference type="Pfam" id="PF02525"/>
    </source>
</evidence>
<keyword evidence="2 6" id="KW-0288">FMN</keyword>
<dbReference type="HAMAP" id="MF_01216">
    <property type="entry name" value="Azoreductase_type1"/>
    <property type="match status" value="1"/>
</dbReference>
<dbReference type="GO" id="GO:0009055">
    <property type="term" value="F:electron transfer activity"/>
    <property type="evidence" value="ECO:0007669"/>
    <property type="project" value="UniProtKB-UniRule"/>
</dbReference>
<dbReference type="PANTHER" id="PTHR43741">
    <property type="entry name" value="FMN-DEPENDENT NADH-AZOREDUCTASE 1"/>
    <property type="match status" value="1"/>
</dbReference>
<reference evidence="8" key="1">
    <citation type="submission" date="2019-02" db="EMBL/GenBank/DDBJ databases">
        <authorList>
            <person name="Pothier F.J."/>
        </authorList>
    </citation>
    <scope>NUCLEOTIDE SEQUENCE</scope>
    <source>
        <strain evidence="8">CI-1B</strain>
    </source>
</reference>
<dbReference type="EC" id="1.7.1.17" evidence="6"/>
<dbReference type="Gene3D" id="3.40.50.360">
    <property type="match status" value="1"/>
</dbReference>
<feature type="binding site" evidence="6">
    <location>
        <begin position="93"/>
        <end position="96"/>
    </location>
    <ligand>
        <name>FMN</name>
        <dbReference type="ChEBI" id="CHEBI:58210"/>
    </ligand>
</feature>
<feature type="domain" description="Flavodoxin-like fold" evidence="7">
    <location>
        <begin position="1"/>
        <end position="197"/>
    </location>
</feature>
<dbReference type="InterPro" id="IPR023048">
    <property type="entry name" value="NADH:quinone_OxRdtase_FMN_depd"/>
</dbReference>
<organism evidence="8 9">
    <name type="scientific">Bradyrhizobium ivorense</name>
    <dbReference type="NCBI Taxonomy" id="2511166"/>
    <lineage>
        <taxon>Bacteria</taxon>
        <taxon>Pseudomonadati</taxon>
        <taxon>Pseudomonadota</taxon>
        <taxon>Alphaproteobacteria</taxon>
        <taxon>Hyphomicrobiales</taxon>
        <taxon>Nitrobacteraceae</taxon>
        <taxon>Bradyrhizobium</taxon>
    </lineage>
</organism>
<name>A0A508TMZ5_9BRAD</name>
<keyword evidence="1 6" id="KW-0285">Flavoprotein</keyword>
<comment type="cofactor">
    <cofactor evidence="6">
        <name>FMN</name>
        <dbReference type="ChEBI" id="CHEBI:58210"/>
    </cofactor>
    <text evidence="6">Binds 1 FMN per subunit.</text>
</comment>
<dbReference type="GO" id="GO:0016655">
    <property type="term" value="F:oxidoreductase activity, acting on NAD(P)H, quinone or similar compound as acceptor"/>
    <property type="evidence" value="ECO:0007669"/>
    <property type="project" value="InterPro"/>
</dbReference>
<accession>A0A508TMZ5</accession>
<dbReference type="SMR" id="A0A508TMZ5"/>
<evidence type="ECO:0000313" key="8">
    <source>
        <dbReference type="EMBL" id="VIO75611.1"/>
    </source>
</evidence>
<comment type="subunit">
    <text evidence="6">Homodimer.</text>
</comment>
<dbReference type="OrthoDB" id="9787136at2"/>
<dbReference type="EC" id="1.6.5.-" evidence="6"/>
<evidence type="ECO:0000256" key="6">
    <source>
        <dbReference type="HAMAP-Rule" id="MF_01216"/>
    </source>
</evidence>
<keyword evidence="4 6" id="KW-0520">NAD</keyword>
<evidence type="ECO:0000256" key="2">
    <source>
        <dbReference type="ARBA" id="ARBA00022643"/>
    </source>
</evidence>
<dbReference type="SUPFAM" id="SSF52218">
    <property type="entry name" value="Flavoproteins"/>
    <property type="match status" value="1"/>
</dbReference>
<feature type="binding site" evidence="6">
    <location>
        <begin position="137"/>
        <end position="140"/>
    </location>
    <ligand>
        <name>FMN</name>
        <dbReference type="ChEBI" id="CHEBI:58210"/>
    </ligand>
</feature>
<keyword evidence="3 6" id="KW-0560">Oxidoreductase</keyword>
<dbReference type="GO" id="GO:0010181">
    <property type="term" value="F:FMN binding"/>
    <property type="evidence" value="ECO:0007669"/>
    <property type="project" value="UniProtKB-UniRule"/>
</dbReference>
<feature type="binding site" evidence="6">
    <location>
        <begin position="15"/>
        <end position="17"/>
    </location>
    <ligand>
        <name>FMN</name>
        <dbReference type="ChEBI" id="CHEBI:58210"/>
    </ligand>
</feature>